<dbReference type="GO" id="GO:0015293">
    <property type="term" value="F:symporter activity"/>
    <property type="evidence" value="ECO:0007669"/>
    <property type="project" value="InterPro"/>
</dbReference>
<feature type="transmembrane region" description="Helical" evidence="2">
    <location>
        <begin position="40"/>
        <end position="61"/>
    </location>
</feature>
<keyword evidence="3" id="KW-0762">Sugar transport</keyword>
<dbReference type="EMBL" id="CACVAU010000030">
    <property type="protein sequence ID" value="CAA6808862.1"/>
    <property type="molecule type" value="Genomic_DNA"/>
</dbReference>
<evidence type="ECO:0000313" key="3">
    <source>
        <dbReference type="EMBL" id="CAA6808862.1"/>
    </source>
</evidence>
<dbReference type="InterPro" id="IPR036259">
    <property type="entry name" value="MFS_trans_sf"/>
</dbReference>
<keyword evidence="2" id="KW-0812">Transmembrane</keyword>
<gene>
    <name evidence="3" type="ORF">HELGO_WM13733</name>
</gene>
<keyword evidence="2" id="KW-0472">Membrane</keyword>
<feature type="transmembrane region" description="Helical" evidence="2">
    <location>
        <begin position="82"/>
        <end position="101"/>
    </location>
</feature>
<dbReference type="GO" id="GO:0005886">
    <property type="term" value="C:plasma membrane"/>
    <property type="evidence" value="ECO:0007669"/>
    <property type="project" value="TreeGrafter"/>
</dbReference>
<dbReference type="Pfam" id="PF13347">
    <property type="entry name" value="MFS_2"/>
    <property type="match status" value="1"/>
</dbReference>
<dbReference type="GO" id="GO:0008643">
    <property type="term" value="P:carbohydrate transport"/>
    <property type="evidence" value="ECO:0007669"/>
    <property type="project" value="InterPro"/>
</dbReference>
<comment type="similarity">
    <text evidence="1">Belongs to the sodium:galactoside symporter (TC 2.A.2) family.</text>
</comment>
<feature type="transmembrane region" description="Helical" evidence="2">
    <location>
        <begin position="288"/>
        <end position="307"/>
    </location>
</feature>
<accession>A0A6S6T0Y2</accession>
<dbReference type="PANTHER" id="PTHR11328">
    <property type="entry name" value="MAJOR FACILITATOR SUPERFAMILY DOMAIN-CONTAINING PROTEIN"/>
    <property type="match status" value="1"/>
</dbReference>
<feature type="transmembrane region" description="Helical" evidence="2">
    <location>
        <begin position="7"/>
        <end position="28"/>
    </location>
</feature>
<feature type="transmembrane region" description="Helical" evidence="2">
    <location>
        <begin position="226"/>
        <end position="247"/>
    </location>
</feature>
<feature type="transmembrane region" description="Helical" evidence="2">
    <location>
        <begin position="177"/>
        <end position="195"/>
    </location>
</feature>
<dbReference type="Gene3D" id="1.20.1250.20">
    <property type="entry name" value="MFS general substrate transporter like domains"/>
    <property type="match status" value="2"/>
</dbReference>
<dbReference type="PANTHER" id="PTHR11328:SF24">
    <property type="entry name" value="MAJOR FACILITATOR SUPERFAMILY (MFS) PROFILE DOMAIN-CONTAINING PROTEIN"/>
    <property type="match status" value="1"/>
</dbReference>
<organism evidence="3">
    <name type="scientific">uncultured Sulfurovum sp</name>
    <dbReference type="NCBI Taxonomy" id="269237"/>
    <lineage>
        <taxon>Bacteria</taxon>
        <taxon>Pseudomonadati</taxon>
        <taxon>Campylobacterota</taxon>
        <taxon>Epsilonproteobacteria</taxon>
        <taxon>Campylobacterales</taxon>
        <taxon>Sulfurovaceae</taxon>
        <taxon>Sulfurovum</taxon>
        <taxon>environmental samples</taxon>
    </lineage>
</organism>
<dbReference type="InterPro" id="IPR039672">
    <property type="entry name" value="MFS_2"/>
</dbReference>
<name>A0A6S6T0Y2_9BACT</name>
<feature type="transmembrane region" description="Helical" evidence="2">
    <location>
        <begin position="149"/>
        <end position="165"/>
    </location>
</feature>
<dbReference type="SUPFAM" id="SSF103473">
    <property type="entry name" value="MFS general substrate transporter"/>
    <property type="match status" value="1"/>
</dbReference>
<keyword evidence="3" id="KW-0813">Transport</keyword>
<feature type="transmembrane region" description="Helical" evidence="2">
    <location>
        <begin position="259"/>
        <end position="276"/>
    </location>
</feature>
<keyword evidence="2" id="KW-1133">Transmembrane helix</keyword>
<evidence type="ECO:0000256" key="2">
    <source>
        <dbReference type="SAM" id="Phobius"/>
    </source>
</evidence>
<sequence>MLKQKKYLFYATPALPLALLGLPLYVYLPTYYAQDVGLGVFVVGAILLLTRVLDMFLDPLIGYYSDRFGYYSDRYASRKSMMFFGMLLLLTGFYFLTNPSINADAWWLLLFSILVYFGWSLMTIPYLAFGADLGQDYKENSSYASYREVFNILGVLLALILPYALNVADKADESLALMNQVIFLLLPLLFLFFVLSTKNQHIKKRQQNFKVFYVSFVQHLKKSRHLFGAFLLNNFANAIPATLFLLYVEFVIGSVEQTGLLLILYFLAGIMGLPFWNYVASKTSKKHAWIYSMTSASFFFAFVPFLGAGDFNAFLFITIFTGFSLGADMALPASIQADVAQEAKKEVSGTLFGFFAMLTKLALALGVGVSFGILGLFEFSTENPSEDSLLVLSLLYALLPIALKVVAILMLHRFK</sequence>
<proteinExistence type="inferred from homology"/>
<protein>
    <submittedName>
        <fullName evidence="3">FIG097052: Sugar transporter</fullName>
    </submittedName>
</protein>
<evidence type="ECO:0000256" key="1">
    <source>
        <dbReference type="ARBA" id="ARBA00009617"/>
    </source>
</evidence>
<feature type="transmembrane region" description="Helical" evidence="2">
    <location>
        <begin position="351"/>
        <end position="377"/>
    </location>
</feature>
<feature type="transmembrane region" description="Helical" evidence="2">
    <location>
        <begin position="107"/>
        <end position="129"/>
    </location>
</feature>
<dbReference type="AlphaFoldDB" id="A0A6S6T0Y2"/>
<feature type="transmembrane region" description="Helical" evidence="2">
    <location>
        <begin position="313"/>
        <end position="331"/>
    </location>
</feature>
<feature type="transmembrane region" description="Helical" evidence="2">
    <location>
        <begin position="389"/>
        <end position="411"/>
    </location>
</feature>
<reference evidence="3" key="1">
    <citation type="submission" date="2020-01" db="EMBL/GenBank/DDBJ databases">
        <authorList>
            <person name="Meier V. D."/>
            <person name="Meier V D."/>
        </authorList>
    </citation>
    <scope>NUCLEOTIDE SEQUENCE</scope>
    <source>
        <strain evidence="3">HLG_WM_MAG_05</strain>
    </source>
</reference>